<dbReference type="InterPro" id="IPR057023">
    <property type="entry name" value="PTP-SAK"/>
</dbReference>
<dbReference type="Proteomes" id="UP000054477">
    <property type="component" value="Unassembled WGS sequence"/>
</dbReference>
<dbReference type="GO" id="GO:0005634">
    <property type="term" value="C:nucleus"/>
    <property type="evidence" value="ECO:0007669"/>
    <property type="project" value="TreeGrafter"/>
</dbReference>
<accession>A0A0C9WXR8</accession>
<dbReference type="GO" id="GO:0004725">
    <property type="term" value="F:protein tyrosine phosphatase activity"/>
    <property type="evidence" value="ECO:0007669"/>
    <property type="project" value="TreeGrafter"/>
</dbReference>
<protein>
    <recommendedName>
        <fullName evidence="1">phosphatidylinositol-3,4,5-trisphosphate 3-phosphatase</fullName>
        <ecNumber evidence="1">3.1.3.67</ecNumber>
    </recommendedName>
</protein>
<evidence type="ECO:0000313" key="7">
    <source>
        <dbReference type="Proteomes" id="UP000054477"/>
    </source>
</evidence>
<dbReference type="Gene3D" id="3.90.190.10">
    <property type="entry name" value="Protein tyrosine phosphatase superfamily"/>
    <property type="match status" value="1"/>
</dbReference>
<dbReference type="InterPro" id="IPR029023">
    <property type="entry name" value="Tensin_phosphatase"/>
</dbReference>
<dbReference type="PROSITE" id="PS00383">
    <property type="entry name" value="TYR_PHOSPHATASE_1"/>
    <property type="match status" value="1"/>
</dbReference>
<dbReference type="InterPro" id="IPR016130">
    <property type="entry name" value="Tyr_Pase_AS"/>
</dbReference>
<name>A0A0C9WXR8_9AGAR</name>
<feature type="region of interest" description="Disordered" evidence="3">
    <location>
        <begin position="374"/>
        <end position="399"/>
    </location>
</feature>
<feature type="compositionally biased region" description="Basic and acidic residues" evidence="3">
    <location>
        <begin position="383"/>
        <end position="394"/>
    </location>
</feature>
<evidence type="ECO:0000259" key="5">
    <source>
        <dbReference type="PROSITE" id="PS51181"/>
    </source>
</evidence>
<dbReference type="HOGENOM" id="CLU_026170_0_0_1"/>
<dbReference type="InterPro" id="IPR000387">
    <property type="entry name" value="Tyr_Pase_dom"/>
</dbReference>
<dbReference type="GO" id="GO:0042995">
    <property type="term" value="C:cell projection"/>
    <property type="evidence" value="ECO:0007669"/>
    <property type="project" value="TreeGrafter"/>
</dbReference>
<dbReference type="SUPFAM" id="SSF52799">
    <property type="entry name" value="(Phosphotyrosine protein) phosphatases II"/>
    <property type="match status" value="1"/>
</dbReference>
<dbReference type="PROSITE" id="PS50056">
    <property type="entry name" value="TYR_PHOSPHATASE_2"/>
    <property type="match status" value="1"/>
</dbReference>
<dbReference type="EMBL" id="KN838828">
    <property type="protein sequence ID" value="KIJ93723.1"/>
    <property type="molecule type" value="Genomic_DNA"/>
</dbReference>
<proteinExistence type="predicted"/>
<dbReference type="GO" id="GO:0005886">
    <property type="term" value="C:plasma membrane"/>
    <property type="evidence" value="ECO:0007669"/>
    <property type="project" value="TreeGrafter"/>
</dbReference>
<dbReference type="GO" id="GO:0016314">
    <property type="term" value="F:phosphatidylinositol-3,4,5-trisphosphate 3-phosphatase activity"/>
    <property type="evidence" value="ECO:0007669"/>
    <property type="project" value="UniProtKB-EC"/>
</dbReference>
<dbReference type="PANTHER" id="PTHR12305">
    <property type="entry name" value="PHOSPHATASE WITH HOMOLOGY TO TENSIN"/>
    <property type="match status" value="1"/>
</dbReference>
<dbReference type="InterPro" id="IPR029021">
    <property type="entry name" value="Prot-tyrosine_phosphatase-like"/>
</dbReference>
<feature type="domain" description="Tyrosine specific protein phosphatases" evidence="4">
    <location>
        <begin position="102"/>
        <end position="144"/>
    </location>
</feature>
<evidence type="ECO:0000259" key="4">
    <source>
        <dbReference type="PROSITE" id="PS50056"/>
    </source>
</evidence>
<dbReference type="GO" id="GO:0051896">
    <property type="term" value="P:regulation of phosphatidylinositol 3-kinase/protein kinase B signal transduction"/>
    <property type="evidence" value="ECO:0007669"/>
    <property type="project" value="TreeGrafter"/>
</dbReference>
<dbReference type="PANTHER" id="PTHR12305:SF81">
    <property type="entry name" value="PHOSPHATIDYLINOSITOL 3,4,5-TRISPHOSPHATE 3-PHOSPHATASE AND DUAL-SPECIFICITY PROTEIN PHOSPHATASE PTEN"/>
    <property type="match status" value="1"/>
</dbReference>
<evidence type="ECO:0000256" key="2">
    <source>
        <dbReference type="ARBA" id="ARBA00022801"/>
    </source>
</evidence>
<dbReference type="STRING" id="1095629.A0A0C9WXR8"/>
<evidence type="ECO:0000256" key="1">
    <source>
        <dbReference type="ARBA" id="ARBA00013015"/>
    </source>
</evidence>
<gene>
    <name evidence="6" type="ORF">K443DRAFT_111610</name>
</gene>
<keyword evidence="7" id="KW-1185">Reference proteome</keyword>
<feature type="compositionally biased region" description="Pro residues" evidence="3">
    <location>
        <begin position="214"/>
        <end position="224"/>
    </location>
</feature>
<dbReference type="GO" id="GO:0048870">
    <property type="term" value="P:cell motility"/>
    <property type="evidence" value="ECO:0007669"/>
    <property type="project" value="TreeGrafter"/>
</dbReference>
<dbReference type="PROSITE" id="PS51181">
    <property type="entry name" value="PPASE_TENSIN"/>
    <property type="match status" value="1"/>
</dbReference>
<dbReference type="OrthoDB" id="5632at2759"/>
<dbReference type="GO" id="GO:0005829">
    <property type="term" value="C:cytosol"/>
    <property type="evidence" value="ECO:0007669"/>
    <property type="project" value="TreeGrafter"/>
</dbReference>
<organism evidence="6 7">
    <name type="scientific">Laccaria amethystina LaAM-08-1</name>
    <dbReference type="NCBI Taxonomy" id="1095629"/>
    <lineage>
        <taxon>Eukaryota</taxon>
        <taxon>Fungi</taxon>
        <taxon>Dikarya</taxon>
        <taxon>Basidiomycota</taxon>
        <taxon>Agaricomycotina</taxon>
        <taxon>Agaricomycetes</taxon>
        <taxon>Agaricomycetidae</taxon>
        <taxon>Agaricales</taxon>
        <taxon>Agaricineae</taxon>
        <taxon>Hydnangiaceae</taxon>
        <taxon>Laccaria</taxon>
    </lineage>
</organism>
<sequence length="647" mass="72109">MADYLRRIVSGGKSRFKDDALNVDLDLVYVTDNIIIMGYPASGLEGLYRNRREDAKRFLEHRHSKKYWVFNFCPLKENSYDNVFFDGRVSRYPFPDHHVPPLPFMPLVAREMRAWLNGDPERVAVLHCKAGKGRSGTMACTYLLALGDQLSGPQLERSYTPKQWAKRRADNTIGVLPEEGRPSTSLKHTPSVLPPKEPDVSDTVGIIDSVGEPAHPPNPSPPSNPEKSFTHTLKGVLDLHTARRMKSPPPSELEKTKVKQGVSIPSQRRWLYYWALLLAGEAPKDVWPKRLDSEKPRVRLTRIKVRMRETSSVKLGIVKAASLIIGRAGLGKAPLAAPGAQESPSTTQVWASLARYDDSLIGLLEKWEVWTRNEGGLGAPRRPGSERMPRKDGDNSEVNDVSKLFEDGRWDKEKMVRPFARFGVLSGEDKPKDKLKPKEKDKDKDTTVITYTLTKLSEERWEGVKAELQESGGGDAKDIIEMERISISRSDIYSTYDHYPTSGAVTPNSGVSTPMKKMNEGVVLDASREVRVKLHMGQVFMGWLWFIPTFHMPPPPPSPASSPLPPTKFVLTRKELDFPVGLGTGIVDVEIEMEWILSSELIAVDVEPPTPLSETGEESVTGLDAVQVVLGGEGVREAVGVRQALED</sequence>
<dbReference type="GO" id="GO:0046856">
    <property type="term" value="P:phosphatidylinositol dephosphorylation"/>
    <property type="evidence" value="ECO:0007669"/>
    <property type="project" value="TreeGrafter"/>
</dbReference>
<dbReference type="InterPro" id="IPR051281">
    <property type="entry name" value="Dual-spec_lipid-protein_phosph"/>
</dbReference>
<feature type="domain" description="Phosphatase tensin-type" evidence="5">
    <location>
        <begin position="16"/>
        <end position="281"/>
    </location>
</feature>
<keyword evidence="2" id="KW-0378">Hydrolase</keyword>
<dbReference type="AlphaFoldDB" id="A0A0C9WXR8"/>
<evidence type="ECO:0000313" key="6">
    <source>
        <dbReference type="EMBL" id="KIJ93723.1"/>
    </source>
</evidence>
<dbReference type="Pfam" id="PF22784">
    <property type="entry name" value="PTP-SAK"/>
    <property type="match status" value="1"/>
</dbReference>
<dbReference type="GO" id="GO:0043491">
    <property type="term" value="P:phosphatidylinositol 3-kinase/protein kinase B signal transduction"/>
    <property type="evidence" value="ECO:0007669"/>
    <property type="project" value="TreeGrafter"/>
</dbReference>
<reference evidence="7" key="2">
    <citation type="submission" date="2015-01" db="EMBL/GenBank/DDBJ databases">
        <title>Evolutionary Origins and Diversification of the Mycorrhizal Mutualists.</title>
        <authorList>
            <consortium name="DOE Joint Genome Institute"/>
            <consortium name="Mycorrhizal Genomics Consortium"/>
            <person name="Kohler A."/>
            <person name="Kuo A."/>
            <person name="Nagy L.G."/>
            <person name="Floudas D."/>
            <person name="Copeland A."/>
            <person name="Barry K.W."/>
            <person name="Cichocki N."/>
            <person name="Veneault-Fourrey C."/>
            <person name="LaButti K."/>
            <person name="Lindquist E.A."/>
            <person name="Lipzen A."/>
            <person name="Lundell T."/>
            <person name="Morin E."/>
            <person name="Murat C."/>
            <person name="Riley R."/>
            <person name="Ohm R."/>
            <person name="Sun H."/>
            <person name="Tunlid A."/>
            <person name="Henrissat B."/>
            <person name="Grigoriev I.V."/>
            <person name="Hibbett D.S."/>
            <person name="Martin F."/>
        </authorList>
    </citation>
    <scope>NUCLEOTIDE SEQUENCE [LARGE SCALE GENOMIC DNA]</scope>
    <source>
        <strain evidence="7">LaAM-08-1</strain>
    </source>
</reference>
<feature type="region of interest" description="Disordered" evidence="3">
    <location>
        <begin position="173"/>
        <end position="230"/>
    </location>
</feature>
<evidence type="ECO:0000256" key="3">
    <source>
        <dbReference type="SAM" id="MobiDB-lite"/>
    </source>
</evidence>
<dbReference type="EC" id="3.1.3.67" evidence="1"/>
<reference evidence="6 7" key="1">
    <citation type="submission" date="2014-04" db="EMBL/GenBank/DDBJ databases">
        <authorList>
            <consortium name="DOE Joint Genome Institute"/>
            <person name="Kuo A."/>
            <person name="Kohler A."/>
            <person name="Nagy L.G."/>
            <person name="Floudas D."/>
            <person name="Copeland A."/>
            <person name="Barry K.W."/>
            <person name="Cichocki N."/>
            <person name="Veneault-Fourrey C."/>
            <person name="LaButti K."/>
            <person name="Lindquist E.A."/>
            <person name="Lipzen A."/>
            <person name="Lundell T."/>
            <person name="Morin E."/>
            <person name="Murat C."/>
            <person name="Sun H."/>
            <person name="Tunlid A."/>
            <person name="Henrissat B."/>
            <person name="Grigoriev I.V."/>
            <person name="Hibbett D.S."/>
            <person name="Martin F."/>
            <person name="Nordberg H.P."/>
            <person name="Cantor M.N."/>
            <person name="Hua S.X."/>
        </authorList>
    </citation>
    <scope>NUCLEOTIDE SEQUENCE [LARGE SCALE GENOMIC DNA]</scope>
    <source>
        <strain evidence="6 7">LaAM-08-1</strain>
    </source>
</reference>